<comment type="similarity">
    <text evidence="1">Belongs to the PemK/MazF family.</text>
</comment>
<organism evidence="6">
    <name type="scientific">Staphylococcus aureus</name>
    <dbReference type="NCBI Taxonomy" id="1280"/>
    <lineage>
        <taxon>Bacteria</taxon>
        <taxon>Bacillati</taxon>
        <taxon>Bacillota</taxon>
        <taxon>Bacilli</taxon>
        <taxon>Bacillales</taxon>
        <taxon>Staphylococcaceae</taxon>
        <taxon>Staphylococcus</taxon>
    </lineage>
</organism>
<evidence type="ECO:0000256" key="5">
    <source>
        <dbReference type="ARBA" id="ARBA00032054"/>
    </source>
</evidence>
<protein>
    <recommendedName>
        <fullName evidence="2">Endoribonuclease MazF</fullName>
    </recommendedName>
    <alternativeName>
        <fullName evidence="4">Toxin MazF</fullName>
    </alternativeName>
    <alternativeName>
        <fullName evidence="5">mRNA interferase MazF</fullName>
    </alternativeName>
</protein>
<dbReference type="InterPro" id="IPR011067">
    <property type="entry name" value="Plasmid_toxin/cell-grow_inhib"/>
</dbReference>
<dbReference type="InterPro" id="IPR003477">
    <property type="entry name" value="PemK-like"/>
</dbReference>
<evidence type="ECO:0000256" key="2">
    <source>
        <dbReference type="ARBA" id="ARBA00019638"/>
    </source>
</evidence>
<sequence length="86" mass="9927">MEKVKRKYKVYRRGSIIYVDLGKGVGEEFSFKHFCLVLNNKDNARNGKLTVIPLTSKKKYSEPVTVSLLKRTLPLSIKKLLSIKRD</sequence>
<proteinExistence type="inferred from homology"/>
<accession>Q7X3P3</accession>
<reference evidence="6" key="2">
    <citation type="journal article" date="2003" name="Mol. Microbiol.">
        <title>Sip, an integrase protein with excision, circularization and integration activities, defines a new family of mobile Staphylococcus aureus pathogenicity islands.</title>
        <authorList>
            <person name="Ubeda C."/>
            <person name="Tormo M.A."/>
            <person name="Cucarella C."/>
            <person name="Trotonda P."/>
            <person name="Foster T.J."/>
            <person name="Lasa I."/>
            <person name="Penades J.R."/>
        </authorList>
    </citation>
    <scope>NUCLEOTIDE SEQUENCE</scope>
    <source>
        <strain evidence="6">V329</strain>
    </source>
</reference>
<dbReference type="SUPFAM" id="SSF50118">
    <property type="entry name" value="Cell growth inhibitor/plasmid maintenance toxic component"/>
    <property type="match status" value="1"/>
</dbReference>
<dbReference type="AlphaFoldDB" id="Q7X3P3"/>
<evidence type="ECO:0000256" key="4">
    <source>
        <dbReference type="ARBA" id="ARBA00031226"/>
    </source>
</evidence>
<dbReference type="Gene3D" id="2.30.30.110">
    <property type="match status" value="1"/>
</dbReference>
<dbReference type="GO" id="GO:0003677">
    <property type="term" value="F:DNA binding"/>
    <property type="evidence" value="ECO:0007669"/>
    <property type="project" value="InterPro"/>
</dbReference>
<evidence type="ECO:0000256" key="1">
    <source>
        <dbReference type="ARBA" id="ARBA00007521"/>
    </source>
</evidence>
<name>Q7X3P3_STAAU</name>
<reference evidence="6" key="1">
    <citation type="journal article" date="2001" name="J. Bacteriol.">
        <title>Bap, a Staphylococcus aureus surface protein involved in biofilm formation.</title>
        <authorList>
            <person name="Cucarella C."/>
            <person name="Solano C."/>
            <person name="Valle J."/>
            <person name="Amorena B."/>
            <person name="Lasa I."/>
            <person name="Penades J.R."/>
        </authorList>
    </citation>
    <scope>NUCLEOTIDE SEQUENCE</scope>
    <source>
        <strain evidence="6">V329</strain>
    </source>
</reference>
<keyword evidence="3" id="KW-1277">Toxin-antitoxin system</keyword>
<dbReference type="EMBL" id="AY220730">
    <property type="protein sequence ID" value="AAP55250.1"/>
    <property type="molecule type" value="Genomic_DNA"/>
</dbReference>
<dbReference type="Pfam" id="PF02452">
    <property type="entry name" value="PemK_toxin"/>
    <property type="match status" value="1"/>
</dbReference>
<evidence type="ECO:0000313" key="6">
    <source>
        <dbReference type="EMBL" id="AAP55250.1"/>
    </source>
</evidence>
<evidence type="ECO:0000256" key="3">
    <source>
        <dbReference type="ARBA" id="ARBA00022649"/>
    </source>
</evidence>